<dbReference type="InterPro" id="IPR025322">
    <property type="entry name" value="PADRE_dom"/>
</dbReference>
<organism evidence="1 2">
    <name type="scientific">Cannabis sativa</name>
    <name type="common">Hemp</name>
    <name type="synonym">Marijuana</name>
    <dbReference type="NCBI Taxonomy" id="3483"/>
    <lineage>
        <taxon>Eukaryota</taxon>
        <taxon>Viridiplantae</taxon>
        <taxon>Streptophyta</taxon>
        <taxon>Embryophyta</taxon>
        <taxon>Tracheophyta</taxon>
        <taxon>Spermatophyta</taxon>
        <taxon>Magnoliopsida</taxon>
        <taxon>eudicotyledons</taxon>
        <taxon>Gunneridae</taxon>
        <taxon>Pentapetalae</taxon>
        <taxon>rosids</taxon>
        <taxon>fabids</taxon>
        <taxon>Rosales</taxon>
        <taxon>Cannabaceae</taxon>
        <taxon>Cannabis</taxon>
    </lineage>
</organism>
<reference evidence="1" key="1">
    <citation type="submission" date="2018-11" db="EMBL/GenBank/DDBJ databases">
        <authorList>
            <person name="Grassa J C."/>
        </authorList>
    </citation>
    <scope>NUCLEOTIDE SEQUENCE [LARGE SCALE GENOMIC DNA]</scope>
</reference>
<gene>
    <name evidence="1" type="primary">LOC115717154</name>
</gene>
<sequence length="159" mass="17991">MGNYSCTLYKRLVYKDKVIRVMKIDGKVLSFTKPILVQDVLVRINYGVTNNISLSKEILSSKKLPLDYELKLGKVYYVIPFSSSKSNNEKNPCGISSSMEGNNNLGGVKRIKIVITKQQLKELLNKKISMDDVVISSLENDKSNFNGNWKPKLESIPEE</sequence>
<evidence type="ECO:0000313" key="1">
    <source>
        <dbReference type="EnsemblPlants" id="cds.evm.model.05.34"/>
    </source>
</evidence>
<dbReference type="PANTHER" id="PTHR33148:SF2">
    <property type="entry name" value="DUF4228 DOMAIN-CONTAINING PROTEIN"/>
    <property type="match status" value="1"/>
</dbReference>
<reference evidence="1" key="2">
    <citation type="submission" date="2021-03" db="UniProtKB">
        <authorList>
            <consortium name="EnsemblPlants"/>
        </authorList>
    </citation>
    <scope>IDENTIFICATION</scope>
</reference>
<dbReference type="OrthoDB" id="1908589at2759"/>
<evidence type="ECO:0000313" key="2">
    <source>
        <dbReference type="Proteomes" id="UP000596661"/>
    </source>
</evidence>
<dbReference type="Gramene" id="evm.model.05.34">
    <property type="protein sequence ID" value="cds.evm.model.05.34"/>
    <property type="gene ID" value="evm.TU.05.34"/>
</dbReference>
<dbReference type="EnsemblPlants" id="evm.model.05.34">
    <property type="protein sequence ID" value="cds.evm.model.05.34"/>
    <property type="gene ID" value="evm.TU.05.34"/>
</dbReference>
<protein>
    <submittedName>
        <fullName evidence="1">Uncharacterized protein</fullName>
    </submittedName>
</protein>
<dbReference type="EMBL" id="UZAU01000409">
    <property type="status" value="NOT_ANNOTATED_CDS"/>
    <property type="molecule type" value="Genomic_DNA"/>
</dbReference>
<dbReference type="PANTHER" id="PTHR33148">
    <property type="entry name" value="PLASTID MOVEMENT IMPAIRED PROTEIN-RELATED"/>
    <property type="match status" value="1"/>
</dbReference>
<dbReference type="Proteomes" id="UP000596661">
    <property type="component" value="Chromosome 5"/>
</dbReference>
<accession>A0A803PQ19</accession>
<dbReference type="OMA" id="NCETSCH"/>
<name>A0A803PQ19_CANSA</name>
<proteinExistence type="predicted"/>
<dbReference type="AlphaFoldDB" id="A0A803PQ19"/>
<dbReference type="Pfam" id="PF14009">
    <property type="entry name" value="PADRE"/>
    <property type="match status" value="1"/>
</dbReference>
<keyword evidence="2" id="KW-1185">Reference proteome</keyword>